<dbReference type="STRING" id="381306.AN478_00615"/>
<proteinExistence type="predicted"/>
<evidence type="ECO:0000256" key="1">
    <source>
        <dbReference type="ARBA" id="ARBA00023125"/>
    </source>
</evidence>
<dbReference type="RefSeq" id="WP_054964687.1">
    <property type="nucleotide sequence ID" value="NZ_FMUN01000007.1"/>
</dbReference>
<dbReference type="Pfam" id="PF13411">
    <property type="entry name" value="MerR_1"/>
    <property type="match status" value="1"/>
</dbReference>
<dbReference type="EMBL" id="FMUN01000007">
    <property type="protein sequence ID" value="SCY57114.1"/>
    <property type="molecule type" value="Genomic_DNA"/>
</dbReference>
<evidence type="ECO:0000313" key="3">
    <source>
        <dbReference type="EMBL" id="SCY57114.1"/>
    </source>
</evidence>
<dbReference type="OrthoDB" id="9810140at2"/>
<dbReference type="GO" id="GO:0003700">
    <property type="term" value="F:DNA-binding transcription factor activity"/>
    <property type="evidence" value="ECO:0007669"/>
    <property type="project" value="InterPro"/>
</dbReference>
<sequence length="119" mass="13776">MNGDPPLPDKRFFSIREAADLCGVEPHVLRYWEEEFPQLRPQRRGGNRRTYRPEDVRLVRRIRYLLWERKYTIEGARDRLAEGEDAATPPAAMQALREVRTELAAILDELDANEAGGGR</sequence>
<dbReference type="InterPro" id="IPR000551">
    <property type="entry name" value="MerR-type_HTH_dom"/>
</dbReference>
<accession>A0A0N8PNI5</accession>
<dbReference type="PROSITE" id="PS50937">
    <property type="entry name" value="HTH_MERR_2"/>
    <property type="match status" value="1"/>
</dbReference>
<dbReference type="SUPFAM" id="SSF46955">
    <property type="entry name" value="Putative DNA-binding domain"/>
    <property type="match status" value="1"/>
</dbReference>
<dbReference type="CDD" id="cd04765">
    <property type="entry name" value="HTH_MlrA-like_sg2"/>
    <property type="match status" value="1"/>
</dbReference>
<dbReference type="Proteomes" id="UP000183104">
    <property type="component" value="Unassembled WGS sequence"/>
</dbReference>
<organism evidence="3 4">
    <name type="scientific">Thiohalorhabdus denitrificans</name>
    <dbReference type="NCBI Taxonomy" id="381306"/>
    <lineage>
        <taxon>Bacteria</taxon>
        <taxon>Pseudomonadati</taxon>
        <taxon>Pseudomonadota</taxon>
        <taxon>Gammaproteobacteria</taxon>
        <taxon>Thiohalorhabdales</taxon>
        <taxon>Thiohalorhabdaceae</taxon>
        <taxon>Thiohalorhabdus</taxon>
    </lineage>
</organism>
<evidence type="ECO:0000313" key="4">
    <source>
        <dbReference type="Proteomes" id="UP000183104"/>
    </source>
</evidence>
<dbReference type="SMART" id="SM00422">
    <property type="entry name" value="HTH_MERR"/>
    <property type="match status" value="1"/>
</dbReference>
<reference evidence="4" key="1">
    <citation type="submission" date="2016-10" db="EMBL/GenBank/DDBJ databases">
        <authorList>
            <person name="Varghese N."/>
        </authorList>
    </citation>
    <scope>NUCLEOTIDE SEQUENCE [LARGE SCALE GENOMIC DNA]</scope>
    <source>
        <strain evidence="4">HL 19</strain>
    </source>
</reference>
<name>A0A0N8PNI5_9GAMM</name>
<keyword evidence="1 3" id="KW-0238">DNA-binding</keyword>
<dbReference type="InterPro" id="IPR047057">
    <property type="entry name" value="MerR_fam"/>
</dbReference>
<dbReference type="InterPro" id="IPR009061">
    <property type="entry name" value="DNA-bd_dom_put_sf"/>
</dbReference>
<keyword evidence="4" id="KW-1185">Reference proteome</keyword>
<dbReference type="PANTHER" id="PTHR30204:SF15">
    <property type="entry name" value="BLL5018 PROTEIN"/>
    <property type="match status" value="1"/>
</dbReference>
<dbReference type="GO" id="GO:0003677">
    <property type="term" value="F:DNA binding"/>
    <property type="evidence" value="ECO:0007669"/>
    <property type="project" value="UniProtKB-KW"/>
</dbReference>
<protein>
    <submittedName>
        <fullName evidence="3">DNA-binding transcriptional regulator, MerR family</fullName>
    </submittedName>
</protein>
<dbReference type="PANTHER" id="PTHR30204">
    <property type="entry name" value="REDOX-CYCLING DRUG-SENSING TRANSCRIPTIONAL ACTIVATOR SOXR"/>
    <property type="match status" value="1"/>
</dbReference>
<dbReference type="AlphaFoldDB" id="A0A0N8PNI5"/>
<dbReference type="Gene3D" id="1.10.1660.10">
    <property type="match status" value="1"/>
</dbReference>
<gene>
    <name evidence="3" type="ORF">SAMN05661077_2548</name>
</gene>
<dbReference type="PATRIC" id="fig|381306.5.peg.2473"/>
<feature type="domain" description="HTH merR-type" evidence="2">
    <location>
        <begin position="12"/>
        <end position="63"/>
    </location>
</feature>
<evidence type="ECO:0000259" key="2">
    <source>
        <dbReference type="PROSITE" id="PS50937"/>
    </source>
</evidence>